<evidence type="ECO:0000313" key="3">
    <source>
        <dbReference type="Proteomes" id="UP000249610"/>
    </source>
</evidence>
<feature type="signal peptide" evidence="1">
    <location>
        <begin position="1"/>
        <end position="18"/>
    </location>
</feature>
<evidence type="ECO:0000313" key="2">
    <source>
        <dbReference type="EMBL" id="RAI92169.1"/>
    </source>
</evidence>
<comment type="caution">
    <text evidence="2">The sequence shown here is derived from an EMBL/GenBank/DDBJ whole genome shotgun (WGS) entry which is preliminary data.</text>
</comment>
<accession>A0A327PIR8</accession>
<protein>
    <submittedName>
        <fullName evidence="2">Uncharacterized protein</fullName>
    </submittedName>
</protein>
<dbReference type="EMBL" id="QLLK01000003">
    <property type="protein sequence ID" value="RAI92169.1"/>
    <property type="molecule type" value="Genomic_DNA"/>
</dbReference>
<dbReference type="RefSeq" id="WP_111610802.1">
    <property type="nucleotide sequence ID" value="NZ_QLLK01000003.1"/>
</dbReference>
<keyword evidence="3" id="KW-1185">Reference proteome</keyword>
<name>A0A327PIR8_9BACT</name>
<reference evidence="2 3" key="1">
    <citation type="submission" date="2018-06" db="EMBL/GenBank/DDBJ databases">
        <title>Genomic Encyclopedia of Archaeal and Bacterial Type Strains, Phase II (KMG-II): from individual species to whole genera.</title>
        <authorList>
            <person name="Goeker M."/>
        </authorList>
    </citation>
    <scope>NUCLEOTIDE SEQUENCE [LARGE SCALE GENOMIC DNA]</scope>
    <source>
        <strain evidence="2 3">DSM 23446</strain>
    </source>
</reference>
<feature type="chain" id="PRO_5016319066" evidence="1">
    <location>
        <begin position="19"/>
        <end position="334"/>
    </location>
</feature>
<gene>
    <name evidence="2" type="ORF">LV83_01398</name>
</gene>
<dbReference type="OrthoDB" id="817809at2"/>
<keyword evidence="1" id="KW-0732">Signal</keyword>
<proteinExistence type="predicted"/>
<dbReference type="AlphaFoldDB" id="A0A327PIR8"/>
<sequence>MKNTLLIFAFFVCTIANGQLVTSKNLSDNSYGEKKLKDAPKKIYLNQFNINYQLIAASSESSSGGKTRAEMAVGMVGIDVDVMQEITDNAYAMLVKKLTDAGIEIVSSSEAEKTDFYSNWTKAQGGNPSKAQLLGYVSTVPTGFDFFYKKMDSKGKTKGSFIVDTTPALSKDLGDIPVFEANISFQFVTIEGNSSYVTDATKMKGVVEYQIPEVAIAKSAEGFLGGKIETSRVAARVVWKGGMNGSGANTILSYSPKGKIEIPGVMEEKKFKEYVAPDMSFNTTFAGVAYTNDKELEVSHQVKADPAAYKAKTQAALNEYLSMVVDNFIASLGN</sequence>
<dbReference type="Proteomes" id="UP000249610">
    <property type="component" value="Unassembled WGS sequence"/>
</dbReference>
<evidence type="ECO:0000256" key="1">
    <source>
        <dbReference type="SAM" id="SignalP"/>
    </source>
</evidence>
<organism evidence="2 3">
    <name type="scientific">Algoriphagus yeomjeoni</name>
    <dbReference type="NCBI Taxonomy" id="291403"/>
    <lineage>
        <taxon>Bacteria</taxon>
        <taxon>Pseudomonadati</taxon>
        <taxon>Bacteroidota</taxon>
        <taxon>Cytophagia</taxon>
        <taxon>Cytophagales</taxon>
        <taxon>Cyclobacteriaceae</taxon>
        <taxon>Algoriphagus</taxon>
    </lineage>
</organism>